<keyword evidence="2" id="KW-1185">Reference proteome</keyword>
<organism evidence="1 2">
    <name type="scientific">Ignelater luminosus</name>
    <name type="common">Cucubano</name>
    <name type="synonym">Pyrophorus luminosus</name>
    <dbReference type="NCBI Taxonomy" id="2038154"/>
    <lineage>
        <taxon>Eukaryota</taxon>
        <taxon>Metazoa</taxon>
        <taxon>Ecdysozoa</taxon>
        <taxon>Arthropoda</taxon>
        <taxon>Hexapoda</taxon>
        <taxon>Insecta</taxon>
        <taxon>Pterygota</taxon>
        <taxon>Neoptera</taxon>
        <taxon>Endopterygota</taxon>
        <taxon>Coleoptera</taxon>
        <taxon>Polyphaga</taxon>
        <taxon>Elateriformia</taxon>
        <taxon>Elateroidea</taxon>
        <taxon>Elateridae</taxon>
        <taxon>Agrypninae</taxon>
        <taxon>Pyrophorini</taxon>
        <taxon>Ignelater</taxon>
    </lineage>
</organism>
<accession>A0A8K0D718</accession>
<proteinExistence type="predicted"/>
<dbReference type="OrthoDB" id="8300647at2759"/>
<sequence length="203" mass="23262">MTIKISPAYIQSVLTDEDSVDENEGSLCENRSARQFCADAEIAFSNKERLGVSYNQADDVDVESVGNLHDDFTNHNLHKDGCKRYIKEKPIRTLGIKDMEQWVRFGKIGYRKPVSCHPRSKWKKSLGDNSKNLNKDAGIMYVYWVDSSVVTVASTCFGVEPVVSVERLSRYEKKNIDLSYLYVIKTYDKNMGKTDQMDHNLSW</sequence>
<name>A0A8K0D718_IGNLU</name>
<evidence type="ECO:0000313" key="1">
    <source>
        <dbReference type="EMBL" id="KAF2900710.1"/>
    </source>
</evidence>
<dbReference type="PANTHER" id="PTHR47272">
    <property type="entry name" value="DDE_TNP_1_7 DOMAIN-CONTAINING PROTEIN"/>
    <property type="match status" value="1"/>
</dbReference>
<evidence type="ECO:0000313" key="2">
    <source>
        <dbReference type="Proteomes" id="UP000801492"/>
    </source>
</evidence>
<gene>
    <name evidence="1" type="ORF">ILUMI_05476</name>
</gene>
<dbReference type="EMBL" id="VTPC01002040">
    <property type="protein sequence ID" value="KAF2900710.1"/>
    <property type="molecule type" value="Genomic_DNA"/>
</dbReference>
<comment type="caution">
    <text evidence="1">The sequence shown here is derived from an EMBL/GenBank/DDBJ whole genome shotgun (WGS) entry which is preliminary data.</text>
</comment>
<reference evidence="1" key="1">
    <citation type="submission" date="2019-08" db="EMBL/GenBank/DDBJ databases">
        <title>The genome of the North American firefly Photinus pyralis.</title>
        <authorList>
            <consortium name="Photinus pyralis genome working group"/>
            <person name="Fallon T.R."/>
            <person name="Sander Lower S.E."/>
            <person name="Weng J.-K."/>
        </authorList>
    </citation>
    <scope>NUCLEOTIDE SEQUENCE</scope>
    <source>
        <strain evidence="1">TRF0915ILg1</strain>
        <tissue evidence="1">Whole body</tissue>
    </source>
</reference>
<dbReference type="Proteomes" id="UP000801492">
    <property type="component" value="Unassembled WGS sequence"/>
</dbReference>
<protein>
    <submittedName>
        <fullName evidence="1">Uncharacterized protein</fullName>
    </submittedName>
</protein>
<dbReference type="AlphaFoldDB" id="A0A8K0D718"/>